<dbReference type="Proteomes" id="UP000887116">
    <property type="component" value="Unassembled WGS sequence"/>
</dbReference>
<dbReference type="EMBL" id="BMAO01014431">
    <property type="protein sequence ID" value="GFQ94978.1"/>
    <property type="molecule type" value="Genomic_DNA"/>
</dbReference>
<gene>
    <name evidence="1" type="ORF">TNCT_63771</name>
</gene>
<accession>A0A8X6H2M3</accession>
<sequence>MGCHCCDQKKQTMEDIRHMLGISHGTTHVILTEDSKFLKMCAQWVPHSLTKELKLNRTKSLWHLEWYHDKECGFLSYIVAKVEI</sequence>
<protein>
    <submittedName>
        <fullName evidence="1">Uncharacterized protein</fullName>
    </submittedName>
</protein>
<keyword evidence="2" id="KW-1185">Reference proteome</keyword>
<comment type="caution">
    <text evidence="1">The sequence shown here is derived from an EMBL/GenBank/DDBJ whole genome shotgun (WGS) entry which is preliminary data.</text>
</comment>
<evidence type="ECO:0000313" key="1">
    <source>
        <dbReference type="EMBL" id="GFQ94978.1"/>
    </source>
</evidence>
<dbReference type="OrthoDB" id="6418447at2759"/>
<name>A0A8X6H2M3_TRICU</name>
<dbReference type="AlphaFoldDB" id="A0A8X6H2M3"/>
<evidence type="ECO:0000313" key="2">
    <source>
        <dbReference type="Proteomes" id="UP000887116"/>
    </source>
</evidence>
<organism evidence="1 2">
    <name type="scientific">Trichonephila clavata</name>
    <name type="common">Joro spider</name>
    <name type="synonym">Nephila clavata</name>
    <dbReference type="NCBI Taxonomy" id="2740835"/>
    <lineage>
        <taxon>Eukaryota</taxon>
        <taxon>Metazoa</taxon>
        <taxon>Ecdysozoa</taxon>
        <taxon>Arthropoda</taxon>
        <taxon>Chelicerata</taxon>
        <taxon>Arachnida</taxon>
        <taxon>Araneae</taxon>
        <taxon>Araneomorphae</taxon>
        <taxon>Entelegynae</taxon>
        <taxon>Araneoidea</taxon>
        <taxon>Nephilidae</taxon>
        <taxon>Trichonephila</taxon>
    </lineage>
</organism>
<proteinExistence type="predicted"/>
<reference evidence="1" key="1">
    <citation type="submission" date="2020-07" db="EMBL/GenBank/DDBJ databases">
        <title>Multicomponent nature underlies the extraordinary mechanical properties of spider dragline silk.</title>
        <authorList>
            <person name="Kono N."/>
            <person name="Nakamura H."/>
            <person name="Mori M."/>
            <person name="Yoshida Y."/>
            <person name="Ohtoshi R."/>
            <person name="Malay A.D."/>
            <person name="Moran D.A.P."/>
            <person name="Tomita M."/>
            <person name="Numata K."/>
            <person name="Arakawa K."/>
        </authorList>
    </citation>
    <scope>NUCLEOTIDE SEQUENCE</scope>
</reference>